<dbReference type="PANTHER" id="PTHR43327:SF10">
    <property type="entry name" value="STOMATIN-LIKE PROTEIN 2, MITOCHONDRIAL"/>
    <property type="match status" value="1"/>
</dbReference>
<dbReference type="Gene3D" id="3.30.479.30">
    <property type="entry name" value="Band 7 domain"/>
    <property type="match status" value="1"/>
</dbReference>
<comment type="subcellular location">
    <subcellularLocation>
        <location evidence="1">Membrane</location>
        <topology evidence="1">Single-pass membrane protein</topology>
    </subcellularLocation>
</comment>
<feature type="region of interest" description="Disordered" evidence="2">
    <location>
        <begin position="649"/>
        <end position="691"/>
    </location>
</feature>
<dbReference type="SMART" id="SM00244">
    <property type="entry name" value="PHB"/>
    <property type="match status" value="1"/>
</dbReference>
<dbReference type="InterPro" id="IPR050710">
    <property type="entry name" value="Band7/mec-2_domain"/>
</dbReference>
<evidence type="ECO:0000256" key="2">
    <source>
        <dbReference type="SAM" id="MobiDB-lite"/>
    </source>
</evidence>
<feature type="domain" description="Band 7" evidence="4">
    <location>
        <begin position="334"/>
        <end position="537"/>
    </location>
</feature>
<feature type="transmembrane region" description="Helical" evidence="3">
    <location>
        <begin position="22"/>
        <end position="47"/>
    </location>
</feature>
<keyword evidence="3" id="KW-1133">Transmembrane helix</keyword>
<gene>
    <name evidence="5" type="ORF">C4K68_20805</name>
</gene>
<evidence type="ECO:0000313" key="5">
    <source>
        <dbReference type="EMBL" id="PPC75408.1"/>
    </source>
</evidence>
<reference evidence="5 6" key="1">
    <citation type="submission" date="2018-02" db="EMBL/GenBank/DDBJ databases">
        <title>novel marine gammaproteobacteria from coastal saline agro ecosystem.</title>
        <authorList>
            <person name="Krishnan R."/>
            <person name="Ramesh Kumar N."/>
        </authorList>
    </citation>
    <scope>NUCLEOTIDE SEQUENCE [LARGE SCALE GENOMIC DNA]</scope>
    <source>
        <strain evidence="5 6">228</strain>
    </source>
</reference>
<feature type="transmembrane region" description="Helical" evidence="3">
    <location>
        <begin position="134"/>
        <end position="152"/>
    </location>
</feature>
<comment type="caution">
    <text evidence="5">The sequence shown here is derived from an EMBL/GenBank/DDBJ whole genome shotgun (WGS) entry which is preliminary data.</text>
</comment>
<feature type="compositionally biased region" description="Low complexity" evidence="2">
    <location>
        <begin position="660"/>
        <end position="680"/>
    </location>
</feature>
<dbReference type="GO" id="GO:0016020">
    <property type="term" value="C:membrane"/>
    <property type="evidence" value="ECO:0007669"/>
    <property type="project" value="UniProtKB-SubCell"/>
</dbReference>
<dbReference type="Pfam" id="PF01145">
    <property type="entry name" value="Band_7"/>
    <property type="match status" value="1"/>
</dbReference>
<keyword evidence="3" id="KW-0472">Membrane</keyword>
<feature type="compositionally biased region" description="Acidic residues" evidence="2">
    <location>
        <begin position="681"/>
        <end position="691"/>
    </location>
</feature>
<evidence type="ECO:0000256" key="3">
    <source>
        <dbReference type="SAM" id="Phobius"/>
    </source>
</evidence>
<dbReference type="AlphaFoldDB" id="A0A2S5KKT2"/>
<keyword evidence="3" id="KW-0812">Transmembrane</keyword>
<dbReference type="InterPro" id="IPR001107">
    <property type="entry name" value="Band_7"/>
</dbReference>
<evidence type="ECO:0000256" key="1">
    <source>
        <dbReference type="ARBA" id="ARBA00004167"/>
    </source>
</evidence>
<evidence type="ECO:0000313" key="6">
    <source>
        <dbReference type="Proteomes" id="UP000238196"/>
    </source>
</evidence>
<proteinExistence type="predicted"/>
<name>A0A2S5KKT2_9PROT</name>
<feature type="transmembrane region" description="Helical" evidence="3">
    <location>
        <begin position="53"/>
        <end position="75"/>
    </location>
</feature>
<dbReference type="Proteomes" id="UP000238196">
    <property type="component" value="Unassembled WGS sequence"/>
</dbReference>
<dbReference type="InterPro" id="IPR036013">
    <property type="entry name" value="Band_7/SPFH_dom_sf"/>
</dbReference>
<dbReference type="PANTHER" id="PTHR43327">
    <property type="entry name" value="STOMATIN-LIKE PROTEIN 2, MITOCHONDRIAL"/>
    <property type="match status" value="1"/>
</dbReference>
<sequence>MAATDAHSDLPRYQQAPAQAHYLLLALLGLGCVTLLLWLTAVVMLLLAPASLWLPPLCQLSASLLLLFASLLLAWQRSRQRCAATDQTPLPLPATLHRLLTALLQDPYVSNEATDQEGFRLLPHALRRLLRQPLLHLALLALLSLVLVARGWQLAGLIAAGLAQPAAVPPLLQALSVAVLLLPAAALLVLERDLISRPAADWPEASALAMTVRSVLLVLLLCCLNLPLAAWSPTLWYGLQHLLGLLPVVIAVELLLRVLWQCFQPPLPLAEQRFAAHSLLAHCLDWPPLPMARLEKEIKQTLGVDLQQSWALGYIRQRLLPVSLLMLLCGWLLSGLHSLSLDQRGVYERLGQPVAVLQPGLHLLLPWPLGKLITVDNGSVHELGAMISSQPPGSISSADGAAPARANRLWDAAHDGEKTQLIASGHDQQQSFQVMDMDIRFLYQIGASDADALASVYHCLDLPQLVRNSANQVLIQEFAYRTLDDVLGLQRSQLDQYISRAMQRQLDAMSCGVHIVATELEAIHPPAGAAAAYHAVQAAQINAQSLIALAEGHKAELLNLARTEAGSITDQASAQAHEGVAQANADSIGFSAEKQANDSAPHTFVQERYLHQLASALPNAQQVLIIDSRISAAHTPMIDLRNLTPELSAGFGSEAPASHSTSGPADTSTTTTDSTDTSSDSGDDSSGDTSP</sequence>
<accession>A0A2S5KKT2</accession>
<dbReference type="SUPFAM" id="SSF117892">
    <property type="entry name" value="Band 7/SPFH domain"/>
    <property type="match status" value="1"/>
</dbReference>
<dbReference type="EMBL" id="PRLP01000096">
    <property type="protein sequence ID" value="PPC75408.1"/>
    <property type="molecule type" value="Genomic_DNA"/>
</dbReference>
<feature type="transmembrane region" description="Helical" evidence="3">
    <location>
        <begin position="172"/>
        <end position="190"/>
    </location>
</feature>
<dbReference type="OrthoDB" id="8242650at2"/>
<evidence type="ECO:0000259" key="4">
    <source>
        <dbReference type="SMART" id="SM00244"/>
    </source>
</evidence>
<organism evidence="5 6">
    <name type="scientific">Proteobacteria bacterium 228</name>
    <dbReference type="NCBI Taxonomy" id="2083153"/>
    <lineage>
        <taxon>Bacteria</taxon>
        <taxon>Pseudomonadati</taxon>
        <taxon>Pseudomonadota</taxon>
    </lineage>
</organism>
<feature type="transmembrane region" description="Helical" evidence="3">
    <location>
        <begin position="211"/>
        <end position="231"/>
    </location>
</feature>
<protein>
    <recommendedName>
        <fullName evidence="4">Band 7 domain-containing protein</fullName>
    </recommendedName>
</protein>